<proteinExistence type="predicted"/>
<keyword evidence="2" id="KW-1185">Reference proteome</keyword>
<accession>A0A345XSQ6</accession>
<dbReference type="Proteomes" id="UP000254425">
    <property type="component" value="Chromosome"/>
</dbReference>
<gene>
    <name evidence="1" type="ORF">DVA86_20485</name>
</gene>
<dbReference type="AlphaFoldDB" id="A0A345XSQ6"/>
<evidence type="ECO:0000313" key="2">
    <source>
        <dbReference type="Proteomes" id="UP000254425"/>
    </source>
</evidence>
<dbReference type="KEGG" id="sarm:DVA86_20485"/>
<dbReference type="RefSeq" id="WP_208880264.1">
    <property type="nucleotide sequence ID" value="NZ_CP031320.1"/>
</dbReference>
<name>A0A345XSQ6_9ACTN</name>
<reference evidence="1 2" key="1">
    <citation type="submission" date="2018-07" db="EMBL/GenBank/DDBJ databases">
        <title>Draft genome of the type strain Streptomyces armeniacus ATCC 15676.</title>
        <authorList>
            <person name="Labana P."/>
            <person name="Gosse J.T."/>
            <person name="Boddy C.N."/>
        </authorList>
    </citation>
    <scope>NUCLEOTIDE SEQUENCE [LARGE SCALE GENOMIC DNA]</scope>
    <source>
        <strain evidence="1 2">ATCC 15676</strain>
    </source>
</reference>
<sequence>MTILDRLAEIEARVRALPECDWRQREDDTGVIEDTDGQPVLVLGTSGDTRLPAGEFLAHAPDDVRWLIQELTQARAQLAELDATRDRIRTWMAARDTEEAASDTAHRRP</sequence>
<protein>
    <submittedName>
        <fullName evidence="1">Uncharacterized protein</fullName>
    </submittedName>
</protein>
<dbReference type="EMBL" id="CP031320">
    <property type="protein sequence ID" value="AXK34672.1"/>
    <property type="molecule type" value="Genomic_DNA"/>
</dbReference>
<organism evidence="1 2">
    <name type="scientific">Streptomyces armeniacus</name>
    <dbReference type="NCBI Taxonomy" id="83291"/>
    <lineage>
        <taxon>Bacteria</taxon>
        <taxon>Bacillati</taxon>
        <taxon>Actinomycetota</taxon>
        <taxon>Actinomycetes</taxon>
        <taxon>Kitasatosporales</taxon>
        <taxon>Streptomycetaceae</taxon>
        <taxon>Streptomyces</taxon>
    </lineage>
</organism>
<evidence type="ECO:0000313" key="1">
    <source>
        <dbReference type="EMBL" id="AXK34672.1"/>
    </source>
</evidence>